<dbReference type="InterPro" id="IPR013087">
    <property type="entry name" value="Znf_C2H2_type"/>
</dbReference>
<dbReference type="PANTHER" id="PTHR45848">
    <property type="entry name" value="DUAL SPECIFICITY PROTEIN PHOSPHATASE 12 FAMILY MEMBER"/>
    <property type="match status" value="1"/>
</dbReference>
<dbReference type="SUPFAM" id="SSF52799">
    <property type="entry name" value="(Phosphotyrosine protein) phosphatases II"/>
    <property type="match status" value="1"/>
</dbReference>
<dbReference type="GO" id="GO:0004725">
    <property type="term" value="F:protein tyrosine phosphatase activity"/>
    <property type="evidence" value="ECO:0007669"/>
    <property type="project" value="UniProtKB-EC"/>
</dbReference>
<keyword evidence="3" id="KW-0378">Hydrolase</keyword>
<evidence type="ECO:0000259" key="7">
    <source>
        <dbReference type="PROSITE" id="PS50054"/>
    </source>
</evidence>
<feature type="region of interest" description="Disordered" evidence="6">
    <location>
        <begin position="317"/>
        <end position="361"/>
    </location>
</feature>
<evidence type="ECO:0000313" key="9">
    <source>
        <dbReference type="EMBL" id="KZZ93672.1"/>
    </source>
</evidence>
<evidence type="ECO:0000256" key="4">
    <source>
        <dbReference type="ARBA" id="ARBA00022912"/>
    </source>
</evidence>
<keyword evidence="10" id="KW-1185">Reference proteome</keyword>
<dbReference type="InterPro" id="IPR016278">
    <property type="entry name" value="DUSP12"/>
</dbReference>
<dbReference type="Gene3D" id="3.90.190.10">
    <property type="entry name" value="Protein tyrosine phosphatase superfamily"/>
    <property type="match status" value="1"/>
</dbReference>
<dbReference type="OrthoDB" id="2017893at2759"/>
<evidence type="ECO:0000256" key="5">
    <source>
        <dbReference type="PIRSR" id="PIRSR000941-50"/>
    </source>
</evidence>
<dbReference type="PROSITE" id="PS00028">
    <property type="entry name" value="ZINC_FINGER_C2H2_1"/>
    <property type="match status" value="1"/>
</dbReference>
<keyword evidence="4" id="KW-0904">Protein phosphatase</keyword>
<dbReference type="PROSITE" id="PS50056">
    <property type="entry name" value="TYR_PHOSPHATASE_2"/>
    <property type="match status" value="1"/>
</dbReference>
<protein>
    <recommendedName>
        <fullName evidence="2">protein-tyrosine-phosphatase</fullName>
        <ecNumber evidence="2">3.1.3.48</ecNumber>
    </recommendedName>
</protein>
<evidence type="ECO:0000256" key="3">
    <source>
        <dbReference type="ARBA" id="ARBA00022801"/>
    </source>
</evidence>
<dbReference type="CDD" id="cd14518">
    <property type="entry name" value="DSP_fungal_YVH1"/>
    <property type="match status" value="1"/>
</dbReference>
<comment type="similarity">
    <text evidence="1">Belongs to the protein-tyrosine phosphatase family. Non-receptor class dual specificity subfamily.</text>
</comment>
<dbReference type="InterPro" id="IPR020422">
    <property type="entry name" value="TYR_PHOSPHATASE_DUAL_dom"/>
</dbReference>
<dbReference type="PROSITE" id="PS50054">
    <property type="entry name" value="TYR_PHOSPHATASE_DUAL"/>
    <property type="match status" value="1"/>
</dbReference>
<reference evidence="9 10" key="1">
    <citation type="journal article" date="2016" name="Genome Biol. Evol.">
        <title>Divergent and convergent evolution of fungal pathogenicity.</title>
        <authorList>
            <person name="Shang Y."/>
            <person name="Xiao G."/>
            <person name="Zheng P."/>
            <person name="Cen K."/>
            <person name="Zhan S."/>
            <person name="Wang C."/>
        </authorList>
    </citation>
    <scope>NUCLEOTIDE SEQUENCE [LARGE SCALE GENOMIC DNA]</scope>
    <source>
        <strain evidence="9 10">ARSEF 7405</strain>
    </source>
</reference>
<evidence type="ECO:0000313" key="10">
    <source>
        <dbReference type="Proteomes" id="UP000242877"/>
    </source>
</evidence>
<dbReference type="Proteomes" id="UP000242877">
    <property type="component" value="Unassembled WGS sequence"/>
</dbReference>
<feature type="domain" description="Tyrosine specific protein phosphatases" evidence="8">
    <location>
        <begin position="63"/>
        <end position="127"/>
    </location>
</feature>
<dbReference type="PANTHER" id="PTHR45848:SF4">
    <property type="entry name" value="DUAL SPECIFICITY PROTEIN PHOSPHATASE 12"/>
    <property type="match status" value="1"/>
</dbReference>
<organism evidence="9 10">
    <name type="scientific">Ascosphaera apis ARSEF 7405</name>
    <dbReference type="NCBI Taxonomy" id="392613"/>
    <lineage>
        <taxon>Eukaryota</taxon>
        <taxon>Fungi</taxon>
        <taxon>Dikarya</taxon>
        <taxon>Ascomycota</taxon>
        <taxon>Pezizomycotina</taxon>
        <taxon>Eurotiomycetes</taxon>
        <taxon>Eurotiomycetidae</taxon>
        <taxon>Onygenales</taxon>
        <taxon>Ascosphaeraceae</taxon>
        <taxon>Ascosphaera</taxon>
    </lineage>
</organism>
<proteinExistence type="inferred from homology"/>
<dbReference type="EMBL" id="AZGZ01000008">
    <property type="protein sequence ID" value="KZZ93672.1"/>
    <property type="molecule type" value="Genomic_DNA"/>
</dbReference>
<dbReference type="AlphaFoldDB" id="A0A168AA45"/>
<dbReference type="EC" id="3.1.3.48" evidence="2"/>
<evidence type="ECO:0000256" key="1">
    <source>
        <dbReference type="ARBA" id="ARBA00008601"/>
    </source>
</evidence>
<accession>A0A168AA45</accession>
<dbReference type="PIRSF" id="PIRSF000941">
    <property type="entry name" value="DUSP12"/>
    <property type="match status" value="1"/>
</dbReference>
<sequence length="361" mass="39223">MALNKIGHENLYIGGIISLRNKQGLREANITHVVSVLKESPTDEDLLASYQTYHVPVDDVSDEDILQYIPGAVKFIEEGLSTGGSVLVHCTAGKSRSATVCIAYLLSRQAGALTPLEALQMIRQSRPLCEPNEGFMEQLDLFHKMQCPIDIVSHPAYRRWVYEKAVELSVQCGRGPELADVRFEDESAATTGHDIKDDGTEIRCRKCRQKLATLPFIASHKQGPKHSGSPCAHIFLHPLTWMRPSLFPENSPQPNEYGYDVSAEAPLSGRIICPNSSCAANIGKFAWQGMPCNCGTWVVPAIGVAKARVDVVDSSVRQPGGAGIRLPPGLRMPPNSRTPPGVGQPLDKQNAPSDRGKGGVL</sequence>
<dbReference type="GO" id="GO:0005634">
    <property type="term" value="C:nucleus"/>
    <property type="evidence" value="ECO:0007669"/>
    <property type="project" value="TreeGrafter"/>
</dbReference>
<dbReference type="GO" id="GO:0008138">
    <property type="term" value="F:protein tyrosine/serine/threonine phosphatase activity"/>
    <property type="evidence" value="ECO:0007669"/>
    <property type="project" value="InterPro"/>
</dbReference>
<dbReference type="InterPro" id="IPR000340">
    <property type="entry name" value="Dual-sp_phosphatase_cat-dom"/>
</dbReference>
<name>A0A168AA45_9EURO</name>
<dbReference type="InterPro" id="IPR029021">
    <property type="entry name" value="Prot-tyrosine_phosphatase-like"/>
</dbReference>
<dbReference type="PROSITE" id="PS00383">
    <property type="entry name" value="TYR_PHOSPHATASE_1"/>
    <property type="match status" value="1"/>
</dbReference>
<feature type="domain" description="Tyrosine-protein phosphatase" evidence="7">
    <location>
        <begin position="3"/>
        <end position="148"/>
    </location>
</feature>
<dbReference type="InterPro" id="IPR000387">
    <property type="entry name" value="Tyr_Pase_dom"/>
</dbReference>
<dbReference type="InterPro" id="IPR016130">
    <property type="entry name" value="Tyr_Pase_AS"/>
</dbReference>
<evidence type="ECO:0000259" key="8">
    <source>
        <dbReference type="PROSITE" id="PS50056"/>
    </source>
</evidence>
<evidence type="ECO:0000256" key="2">
    <source>
        <dbReference type="ARBA" id="ARBA00013064"/>
    </source>
</evidence>
<dbReference type="SMART" id="SM00195">
    <property type="entry name" value="DSPc"/>
    <property type="match status" value="1"/>
</dbReference>
<gene>
    <name evidence="9" type="ORF">AAP_02464</name>
</gene>
<dbReference type="Pfam" id="PF00782">
    <property type="entry name" value="DSPc"/>
    <property type="match status" value="1"/>
</dbReference>
<feature type="active site" description="Phosphocysteine intermediate" evidence="5">
    <location>
        <position position="90"/>
    </location>
</feature>
<comment type="caution">
    <text evidence="9">The sequence shown here is derived from an EMBL/GenBank/DDBJ whole genome shotgun (WGS) entry which is preliminary data.</text>
</comment>
<dbReference type="VEuPathDB" id="FungiDB:AAP_02464"/>
<evidence type="ECO:0000256" key="6">
    <source>
        <dbReference type="SAM" id="MobiDB-lite"/>
    </source>
</evidence>